<evidence type="ECO:0000256" key="1">
    <source>
        <dbReference type="ARBA" id="ARBA00009353"/>
    </source>
</evidence>
<accession>A0A7X3D3L3</accession>
<protein>
    <submittedName>
        <fullName evidence="4">TIGR01777 family protein</fullName>
    </submittedName>
</protein>
<dbReference type="Pfam" id="PF01370">
    <property type="entry name" value="Epimerase"/>
    <property type="match status" value="1"/>
</dbReference>
<dbReference type="InterPro" id="IPR001509">
    <property type="entry name" value="Epimerase_deHydtase"/>
</dbReference>
<gene>
    <name evidence="4" type="ORF">D9O36_20805</name>
</gene>
<proteinExistence type="inferred from homology"/>
<evidence type="ECO:0000313" key="5">
    <source>
        <dbReference type="Proteomes" id="UP000540519"/>
    </source>
</evidence>
<dbReference type="AlphaFoldDB" id="A0A7X3D3L3"/>
<evidence type="ECO:0000259" key="2">
    <source>
        <dbReference type="Pfam" id="PF01370"/>
    </source>
</evidence>
<dbReference type="EMBL" id="RCNR01000085">
    <property type="protein sequence ID" value="MUH38296.1"/>
    <property type="molecule type" value="Genomic_DNA"/>
</dbReference>
<dbReference type="NCBIfam" id="TIGR01777">
    <property type="entry name" value="yfcH"/>
    <property type="match status" value="1"/>
</dbReference>
<feature type="domain" description="DUF1731" evidence="3">
    <location>
        <begin position="254"/>
        <end position="300"/>
    </location>
</feature>
<name>A0A7X3D3L3_9FLAO</name>
<dbReference type="OrthoDB" id="9801773at2"/>
<dbReference type="InterPro" id="IPR036291">
    <property type="entry name" value="NAD(P)-bd_dom_sf"/>
</dbReference>
<dbReference type="InterPro" id="IPR010099">
    <property type="entry name" value="SDR39U1"/>
</dbReference>
<evidence type="ECO:0000313" key="4">
    <source>
        <dbReference type="EMBL" id="MUH38296.1"/>
    </source>
</evidence>
<dbReference type="PANTHER" id="PTHR11092">
    <property type="entry name" value="SUGAR NUCLEOTIDE EPIMERASE RELATED"/>
    <property type="match status" value="1"/>
</dbReference>
<organism evidence="4 5">
    <name type="scientific">Zobellia amurskyensis</name>
    <dbReference type="NCBI Taxonomy" id="248905"/>
    <lineage>
        <taxon>Bacteria</taxon>
        <taxon>Pseudomonadati</taxon>
        <taxon>Bacteroidota</taxon>
        <taxon>Flavobacteriia</taxon>
        <taxon>Flavobacteriales</taxon>
        <taxon>Flavobacteriaceae</taxon>
        <taxon>Zobellia</taxon>
    </lineage>
</organism>
<comment type="caution">
    <text evidence="4">The sequence shown here is derived from an EMBL/GenBank/DDBJ whole genome shotgun (WGS) entry which is preliminary data.</text>
</comment>
<feature type="domain" description="NAD-dependent epimerase/dehydratase" evidence="2">
    <location>
        <begin position="3"/>
        <end position="133"/>
    </location>
</feature>
<dbReference type="Proteomes" id="UP000540519">
    <property type="component" value="Unassembled WGS sequence"/>
</dbReference>
<dbReference type="Gene3D" id="3.40.50.720">
    <property type="entry name" value="NAD(P)-binding Rossmann-like Domain"/>
    <property type="match status" value="1"/>
</dbReference>
<dbReference type="SUPFAM" id="SSF51735">
    <property type="entry name" value="NAD(P)-binding Rossmann-fold domains"/>
    <property type="match status" value="1"/>
</dbReference>
<reference evidence="4 5" key="1">
    <citation type="journal article" date="2019" name="Mar. Drugs">
        <title>Comparative Genomics and CAZyme Genome Repertoires of Marine Zobellia amurskyensis KMM 3526(T) and Zobellia laminariae KMM 3676(T).</title>
        <authorList>
            <person name="Chernysheva N."/>
            <person name="Bystritskaya E."/>
            <person name="Stenkova A."/>
            <person name="Golovkin I."/>
            <person name="Nedashkovskaya O."/>
            <person name="Isaeva M."/>
        </authorList>
    </citation>
    <scope>NUCLEOTIDE SEQUENCE [LARGE SCALE GENOMIC DNA]</scope>
    <source>
        <strain evidence="4 5">KMM 3526</strain>
    </source>
</reference>
<dbReference type="RefSeq" id="WP_155601342.1">
    <property type="nucleotide sequence ID" value="NZ_RCNR01000085.1"/>
</dbReference>
<dbReference type="PANTHER" id="PTHR11092:SF0">
    <property type="entry name" value="EPIMERASE FAMILY PROTEIN SDR39U1"/>
    <property type="match status" value="1"/>
</dbReference>
<evidence type="ECO:0000259" key="3">
    <source>
        <dbReference type="Pfam" id="PF08338"/>
    </source>
</evidence>
<dbReference type="InterPro" id="IPR013549">
    <property type="entry name" value="DUF1731"/>
</dbReference>
<comment type="similarity">
    <text evidence="1">Belongs to the NAD(P)-dependent epimerase/dehydratase family. SDR39U1 subfamily.</text>
</comment>
<sequence>MRILITGATGLVGSAIVEQCRKKDIAVNYLTTSKSKITSEPQFQGYYWNPDKGEIDSECFSGVSAIINLAGASISKRWTSGYRKKIISSRVNSLRTLHSALEQVDTSQITSFVSASAIGRYPDSLSKFYTEEDTAVDDSFLGEVVEIWENEIDKFNTFDFNVAKIRIGLVMSCKGGALPEMAKPVKNYVGAAFGTGQQWQSWVHIKDLARIFMFVVEYGLEGIYNGVGPNPVTNNKLVKEIAKVLDRPVILPNIPKLAMRIILGKMSYLLFASQRVSCKKIEEEGFNFIFPNVCVALESIYNSPECTESSGMGALAKEYTS</sequence>
<keyword evidence="5" id="KW-1185">Reference proteome</keyword>
<dbReference type="Pfam" id="PF08338">
    <property type="entry name" value="DUF1731"/>
    <property type="match status" value="1"/>
</dbReference>